<dbReference type="PATRIC" id="fig|1300343.5.peg.1750"/>
<dbReference type="Gene3D" id="1.10.260.40">
    <property type="entry name" value="lambda repressor-like DNA-binding domains"/>
    <property type="match status" value="1"/>
</dbReference>
<reference evidence="6 7" key="1">
    <citation type="submission" date="2014-10" db="EMBL/GenBank/DDBJ databases">
        <title>Draft genome sequence of the proteorhodopsin-containing marine bacterium Dokdonia donghaensis.</title>
        <authorList>
            <person name="Gomez-Consarnau L."/>
            <person name="Gonzalez J.M."/>
            <person name="Riedel T."/>
            <person name="Jaenicke S."/>
            <person name="Wagner-Doebler I."/>
            <person name="Fuhrman J.A."/>
        </authorList>
    </citation>
    <scope>NUCLEOTIDE SEQUENCE [LARGE SCALE GENOMIC DNA]</scope>
    <source>
        <strain evidence="6 7">DSW-1</strain>
    </source>
</reference>
<dbReference type="GO" id="GO:0003677">
    <property type="term" value="F:DNA binding"/>
    <property type="evidence" value="ECO:0007669"/>
    <property type="project" value="UniProtKB-KW"/>
</dbReference>
<dbReference type="RefSeq" id="WP_035328456.1">
    <property type="nucleotide sequence ID" value="NZ_CP015125.1"/>
</dbReference>
<accession>A0A0A2GZF3</accession>
<keyword evidence="1" id="KW-0805">Transcription regulation</keyword>
<keyword evidence="7" id="KW-1185">Reference proteome</keyword>
<dbReference type="EMBL" id="JSAQ01000001">
    <property type="protein sequence ID" value="KGO07883.1"/>
    <property type="molecule type" value="Genomic_DNA"/>
</dbReference>
<evidence type="ECO:0000256" key="1">
    <source>
        <dbReference type="ARBA" id="ARBA00023015"/>
    </source>
</evidence>
<evidence type="ECO:0000256" key="4">
    <source>
        <dbReference type="SAM" id="MobiDB-lite"/>
    </source>
</evidence>
<dbReference type="PROSITE" id="PS50943">
    <property type="entry name" value="HTH_CROC1"/>
    <property type="match status" value="1"/>
</dbReference>
<proteinExistence type="predicted"/>
<dbReference type="CDD" id="cd00093">
    <property type="entry name" value="HTH_XRE"/>
    <property type="match status" value="1"/>
</dbReference>
<dbReference type="SMART" id="SM00530">
    <property type="entry name" value="HTH_XRE"/>
    <property type="match status" value="1"/>
</dbReference>
<gene>
    <name evidence="6" type="ORF">NV36_14270</name>
</gene>
<dbReference type="InterPro" id="IPR001387">
    <property type="entry name" value="Cro/C1-type_HTH"/>
</dbReference>
<name>A0A0A2GZF3_9FLAO</name>
<dbReference type="InterPro" id="IPR010982">
    <property type="entry name" value="Lambda_DNA-bd_dom_sf"/>
</dbReference>
<keyword evidence="2" id="KW-0238">DNA-binding</keyword>
<dbReference type="OrthoDB" id="1034290at2"/>
<dbReference type="Proteomes" id="UP000030140">
    <property type="component" value="Unassembled WGS sequence"/>
</dbReference>
<comment type="caution">
    <text evidence="6">The sequence shown here is derived from an EMBL/GenBank/DDBJ whole genome shotgun (WGS) entry which is preliminary data.</text>
</comment>
<dbReference type="PANTHER" id="PTHR40661">
    <property type="match status" value="1"/>
</dbReference>
<sequence>METLLDNTKFAKRLQKIMESHELSATSFAEKLSVGRATISHLMAGRNKPSLDFVMKVVDTFPNVELEWLLYGKKTTPKPPPPTLEKTIIEPQENSQKNLSNSLQKTSEEQTPKTAQKSIENIGAFSSSKSAVKRVIIFLEDGTFESYEM</sequence>
<dbReference type="PANTHER" id="PTHR40661:SF3">
    <property type="entry name" value="FELS-1 PROPHAGE TRANSCRIPTIONAL REGULATOR"/>
    <property type="match status" value="1"/>
</dbReference>
<evidence type="ECO:0000313" key="6">
    <source>
        <dbReference type="EMBL" id="KGO07883.1"/>
    </source>
</evidence>
<keyword evidence="3" id="KW-0804">Transcription</keyword>
<evidence type="ECO:0000259" key="5">
    <source>
        <dbReference type="PROSITE" id="PS50943"/>
    </source>
</evidence>
<evidence type="ECO:0000256" key="3">
    <source>
        <dbReference type="ARBA" id="ARBA00023163"/>
    </source>
</evidence>
<dbReference type="SUPFAM" id="SSF47413">
    <property type="entry name" value="lambda repressor-like DNA-binding domains"/>
    <property type="match status" value="1"/>
</dbReference>
<feature type="compositionally biased region" description="Polar residues" evidence="4">
    <location>
        <begin position="92"/>
        <end position="105"/>
    </location>
</feature>
<evidence type="ECO:0000313" key="7">
    <source>
        <dbReference type="Proteomes" id="UP000030140"/>
    </source>
</evidence>
<dbReference type="KEGG" id="ddo:I597_1740"/>
<dbReference type="Pfam" id="PF01381">
    <property type="entry name" value="HTH_3"/>
    <property type="match status" value="1"/>
</dbReference>
<protein>
    <recommendedName>
        <fullName evidence="5">HTH cro/C1-type domain-containing protein</fullName>
    </recommendedName>
</protein>
<dbReference type="AlphaFoldDB" id="A0A0A2GZF3"/>
<feature type="domain" description="HTH cro/C1-type" evidence="5">
    <location>
        <begin position="14"/>
        <end position="69"/>
    </location>
</feature>
<feature type="region of interest" description="Disordered" evidence="4">
    <location>
        <begin position="73"/>
        <end position="116"/>
    </location>
</feature>
<organism evidence="6 7">
    <name type="scientific">Dokdonia donghaensis DSW-1</name>
    <dbReference type="NCBI Taxonomy" id="1300343"/>
    <lineage>
        <taxon>Bacteria</taxon>
        <taxon>Pseudomonadati</taxon>
        <taxon>Bacteroidota</taxon>
        <taxon>Flavobacteriia</taxon>
        <taxon>Flavobacteriales</taxon>
        <taxon>Flavobacteriaceae</taxon>
        <taxon>Dokdonia</taxon>
    </lineage>
</organism>
<evidence type="ECO:0000256" key="2">
    <source>
        <dbReference type="ARBA" id="ARBA00023125"/>
    </source>
</evidence>